<evidence type="ECO:0000256" key="6">
    <source>
        <dbReference type="SAM" id="Phobius"/>
    </source>
</evidence>
<dbReference type="Gene3D" id="6.20.330.10">
    <property type="match status" value="1"/>
</dbReference>
<protein>
    <submittedName>
        <fullName evidence="8">Signal peptide peptidase SppA</fullName>
    </submittedName>
</protein>
<dbReference type="Proteomes" id="UP000319732">
    <property type="component" value="Unassembled WGS sequence"/>
</dbReference>
<dbReference type="NCBIfam" id="TIGR00705">
    <property type="entry name" value="SppA_67K"/>
    <property type="match status" value="1"/>
</dbReference>
<dbReference type="GO" id="GO:0008236">
    <property type="term" value="F:serine-type peptidase activity"/>
    <property type="evidence" value="ECO:0007669"/>
    <property type="project" value="UniProtKB-KW"/>
</dbReference>
<dbReference type="InterPro" id="IPR004634">
    <property type="entry name" value="Pept_S49_pIV"/>
</dbReference>
<sequence>MAESSRSLIRRFFSGLWRGITWLRVALTNLLFLAILAVIAFALMPEQPRTLPDQAALHLAPSGFLVDQRTYIDPVSQLLGDSQWEETETVVRDLVTTIDAAARDPRITALVLDLSQLIGGGISKLEEVGQALATFKDSGKPILAVSDDYSQEQYYLASYADEVYLHPMGAVLLTGYGSYRNYYKSALDKLAVNFHVFRVGSYKDFVEPYTRDSMSDASREHNLQWLNQLWGIYTSRVEHLRNLPKGAVDDYISNLDTNLVAEQGDFAALAFKAGLVDHLASRLEVHQTLQEKFGPNADNTGFKAIDYRDYLAHIRRVPAAPGKRKIGLLVASGAIVDGEQPAGTIGSDSLARLLRQTRERSDLSALVLRVDSGGGSSFASEVIREELAATRRAGLPIIVSMGSVAASGGYWITAAADEVWATPTTITGSIGVFGMFPTLEKSLQKLGISTDGLGTTELAGALRLDRPLPPIAKNVLQQSVEDVYRRFLVLVAEARNTTPEAVHDIAQGRVWSGATAKDLGLIDQLGYLQDAIAAAAAKAGISDYSVELIERQLSPKEQLLKELASESAQLRIGTLSNWVPRSIRQTWGALIEPFKLLDSMNDPGYVYAQCLACPRP</sequence>
<keyword evidence="9" id="KW-1185">Reference proteome</keyword>
<dbReference type="PANTHER" id="PTHR33209:SF1">
    <property type="entry name" value="PEPTIDASE S49 DOMAIN-CONTAINING PROTEIN"/>
    <property type="match status" value="1"/>
</dbReference>
<keyword evidence="6" id="KW-1133">Transmembrane helix</keyword>
<evidence type="ECO:0000256" key="5">
    <source>
        <dbReference type="PIRSR" id="PIRSR001217-1"/>
    </source>
</evidence>
<keyword evidence="6" id="KW-0472">Membrane</keyword>
<dbReference type="InterPro" id="IPR047272">
    <property type="entry name" value="S49_SppA_C"/>
</dbReference>
<accession>A0A545UBG7</accession>
<evidence type="ECO:0000256" key="2">
    <source>
        <dbReference type="ARBA" id="ARBA00022670"/>
    </source>
</evidence>
<keyword evidence="3" id="KW-0378">Hydrolase</keyword>
<comment type="caution">
    <text evidence="8">The sequence shown here is derived from an EMBL/GenBank/DDBJ whole genome shotgun (WGS) entry which is preliminary data.</text>
</comment>
<evidence type="ECO:0000313" key="8">
    <source>
        <dbReference type="EMBL" id="TQV86809.1"/>
    </source>
</evidence>
<dbReference type="EMBL" id="VHSG01000001">
    <property type="protein sequence ID" value="TQV86809.1"/>
    <property type="molecule type" value="Genomic_DNA"/>
</dbReference>
<dbReference type="Gene3D" id="3.90.226.10">
    <property type="entry name" value="2-enoyl-CoA Hydratase, Chain A, domain 1"/>
    <property type="match status" value="2"/>
</dbReference>
<keyword evidence="4" id="KW-0720">Serine protease</keyword>
<dbReference type="OrthoDB" id="9764363at2"/>
<organism evidence="8 9">
    <name type="scientific">Exilibacterium tricleocarpae</name>
    <dbReference type="NCBI Taxonomy" id="2591008"/>
    <lineage>
        <taxon>Bacteria</taxon>
        <taxon>Pseudomonadati</taxon>
        <taxon>Pseudomonadota</taxon>
        <taxon>Gammaproteobacteria</taxon>
        <taxon>Cellvibrionales</taxon>
        <taxon>Cellvibrionaceae</taxon>
        <taxon>Exilibacterium</taxon>
    </lineage>
</organism>
<dbReference type="InterPro" id="IPR029045">
    <property type="entry name" value="ClpP/crotonase-like_dom_sf"/>
</dbReference>
<proteinExistence type="inferred from homology"/>
<feature type="active site" description="Nucleophile" evidence="5">
    <location>
        <position position="407"/>
    </location>
</feature>
<keyword evidence="2" id="KW-0645">Protease</keyword>
<dbReference type="CDD" id="cd07023">
    <property type="entry name" value="S49_Sppa_N_C"/>
    <property type="match status" value="1"/>
</dbReference>
<dbReference type="RefSeq" id="WP_142902176.1">
    <property type="nucleotide sequence ID" value="NZ_ML660087.1"/>
</dbReference>
<feature type="transmembrane region" description="Helical" evidence="6">
    <location>
        <begin position="21"/>
        <end position="44"/>
    </location>
</feature>
<comment type="similarity">
    <text evidence="1">Belongs to the peptidase S49 family.</text>
</comment>
<dbReference type="CDD" id="cd07018">
    <property type="entry name" value="S49_SppA_67K_type"/>
    <property type="match status" value="1"/>
</dbReference>
<feature type="domain" description="Peptidase S49" evidence="7">
    <location>
        <begin position="135"/>
        <end position="288"/>
    </location>
</feature>
<evidence type="ECO:0000313" key="9">
    <source>
        <dbReference type="Proteomes" id="UP000319732"/>
    </source>
</evidence>
<feature type="active site" description="Proton donor/acceptor" evidence="5">
    <location>
        <position position="203"/>
    </location>
</feature>
<gene>
    <name evidence="8" type="primary">sppA</name>
    <name evidence="8" type="ORF">FKG94_00240</name>
</gene>
<dbReference type="Pfam" id="PF01343">
    <property type="entry name" value="Peptidase_S49"/>
    <property type="match status" value="2"/>
</dbReference>
<dbReference type="GO" id="GO:0006465">
    <property type="term" value="P:signal peptide processing"/>
    <property type="evidence" value="ECO:0007669"/>
    <property type="project" value="InterPro"/>
</dbReference>
<dbReference type="PANTHER" id="PTHR33209">
    <property type="entry name" value="PROTEASE 4"/>
    <property type="match status" value="1"/>
</dbReference>
<dbReference type="SUPFAM" id="SSF52096">
    <property type="entry name" value="ClpP/crotonase"/>
    <property type="match status" value="2"/>
</dbReference>
<dbReference type="PIRSF" id="PIRSF001217">
    <property type="entry name" value="Protease_4_SppA"/>
    <property type="match status" value="1"/>
</dbReference>
<dbReference type="InterPro" id="IPR002142">
    <property type="entry name" value="Peptidase_S49"/>
</dbReference>
<reference evidence="8 9" key="1">
    <citation type="submission" date="2019-06" db="EMBL/GenBank/DDBJ databases">
        <title>Whole genome sequence for Cellvibrionaceae sp. R142.</title>
        <authorList>
            <person name="Wang G."/>
        </authorList>
    </citation>
    <scope>NUCLEOTIDE SEQUENCE [LARGE SCALE GENOMIC DNA]</scope>
    <source>
        <strain evidence="8 9">R142</strain>
    </source>
</reference>
<evidence type="ECO:0000259" key="7">
    <source>
        <dbReference type="Pfam" id="PF01343"/>
    </source>
</evidence>
<feature type="domain" description="Peptidase S49" evidence="7">
    <location>
        <begin position="390"/>
        <end position="541"/>
    </location>
</feature>
<evidence type="ECO:0000256" key="4">
    <source>
        <dbReference type="ARBA" id="ARBA00022825"/>
    </source>
</evidence>
<dbReference type="InterPro" id="IPR047217">
    <property type="entry name" value="S49_SppA_67K_type_N"/>
</dbReference>
<evidence type="ECO:0000256" key="3">
    <source>
        <dbReference type="ARBA" id="ARBA00022801"/>
    </source>
</evidence>
<evidence type="ECO:0000256" key="1">
    <source>
        <dbReference type="ARBA" id="ARBA00008683"/>
    </source>
</evidence>
<name>A0A545UBG7_9GAMM</name>
<keyword evidence="6" id="KW-0812">Transmembrane</keyword>
<dbReference type="AlphaFoldDB" id="A0A545UBG7"/>
<dbReference type="GO" id="GO:0016020">
    <property type="term" value="C:membrane"/>
    <property type="evidence" value="ECO:0007669"/>
    <property type="project" value="InterPro"/>
</dbReference>